<dbReference type="Proteomes" id="UP000283387">
    <property type="component" value="Unassembled WGS sequence"/>
</dbReference>
<name>A0A419VWM2_9BACT</name>
<dbReference type="OrthoDB" id="850502at2"/>
<dbReference type="EMBL" id="RAPN01000004">
    <property type="protein sequence ID" value="RKD86555.1"/>
    <property type="molecule type" value="Genomic_DNA"/>
</dbReference>
<evidence type="ECO:0000313" key="3">
    <source>
        <dbReference type="Proteomes" id="UP000283387"/>
    </source>
</evidence>
<organism evidence="2 3">
    <name type="scientific">Mangrovibacterium diazotrophicum</name>
    <dbReference type="NCBI Taxonomy" id="1261403"/>
    <lineage>
        <taxon>Bacteria</taxon>
        <taxon>Pseudomonadati</taxon>
        <taxon>Bacteroidota</taxon>
        <taxon>Bacteroidia</taxon>
        <taxon>Marinilabiliales</taxon>
        <taxon>Prolixibacteraceae</taxon>
        <taxon>Mangrovibacterium</taxon>
    </lineage>
</organism>
<comment type="caution">
    <text evidence="2">The sequence shown here is derived from an EMBL/GenBank/DDBJ whole genome shotgun (WGS) entry which is preliminary data.</text>
</comment>
<sequence length="259" mass="30204">MSEKYTSIVISTALMSLIFVLFGKYYPVKKSKYQSTKPIGELRKEFWKFDILTLLLFFSLTPIFVIILYNFLGWVSDIRFSQASDNGYLFIPERIMWLVPAIFGGLGLSASAYLKLQKILLQDRYNDYAAYSSLKYGFDADKVSTFVIKFLIVFVTAFFILAINYYAYFDNDKIIISDFFQLTESRYEYKDIEAIKSVDKLIAPNGNVVIDKHYIIDFSDSYKWSSRQGGNSNYKKDTEMINYILIKTGLELKYLEFDK</sequence>
<keyword evidence="1" id="KW-0472">Membrane</keyword>
<dbReference type="RefSeq" id="WP_120275242.1">
    <property type="nucleotide sequence ID" value="NZ_RAPN01000004.1"/>
</dbReference>
<keyword evidence="1" id="KW-1133">Transmembrane helix</keyword>
<keyword evidence="3" id="KW-1185">Reference proteome</keyword>
<feature type="transmembrane region" description="Helical" evidence="1">
    <location>
        <begin position="95"/>
        <end position="114"/>
    </location>
</feature>
<evidence type="ECO:0000313" key="2">
    <source>
        <dbReference type="EMBL" id="RKD86555.1"/>
    </source>
</evidence>
<gene>
    <name evidence="2" type="ORF">BC643_4253</name>
</gene>
<evidence type="ECO:0000256" key="1">
    <source>
        <dbReference type="SAM" id="Phobius"/>
    </source>
</evidence>
<dbReference type="AlphaFoldDB" id="A0A419VWM2"/>
<feature type="transmembrane region" description="Helical" evidence="1">
    <location>
        <begin position="146"/>
        <end position="168"/>
    </location>
</feature>
<feature type="transmembrane region" description="Helical" evidence="1">
    <location>
        <begin position="6"/>
        <end position="28"/>
    </location>
</feature>
<protein>
    <submittedName>
        <fullName evidence="2">Uncharacterized protein</fullName>
    </submittedName>
</protein>
<accession>A0A419VWM2</accession>
<keyword evidence="1" id="KW-0812">Transmembrane</keyword>
<proteinExistence type="predicted"/>
<feature type="transmembrane region" description="Helical" evidence="1">
    <location>
        <begin position="49"/>
        <end position="75"/>
    </location>
</feature>
<reference evidence="2 3" key="1">
    <citation type="submission" date="2018-09" db="EMBL/GenBank/DDBJ databases">
        <title>Genomic Encyclopedia of Archaeal and Bacterial Type Strains, Phase II (KMG-II): from individual species to whole genera.</title>
        <authorList>
            <person name="Goeker M."/>
        </authorList>
    </citation>
    <scope>NUCLEOTIDE SEQUENCE [LARGE SCALE GENOMIC DNA]</scope>
    <source>
        <strain evidence="2 3">DSM 27148</strain>
    </source>
</reference>